<dbReference type="Pfam" id="PF02902">
    <property type="entry name" value="Peptidase_C48"/>
    <property type="match status" value="1"/>
</dbReference>
<accession>A0A1D6J7F3</accession>
<feature type="domain" description="Ubiquitin-like protease family profile" evidence="5">
    <location>
        <begin position="181"/>
        <end position="365"/>
    </location>
</feature>
<dbReference type="STRING" id="4577.A0A1D6J7F3"/>
<dbReference type="GO" id="GO:0006508">
    <property type="term" value="P:proteolysis"/>
    <property type="evidence" value="ECO:0007669"/>
    <property type="project" value="UniProtKB-KW"/>
</dbReference>
<evidence type="ECO:0000313" key="6">
    <source>
        <dbReference type="EMBL" id="AQK43851.1"/>
    </source>
</evidence>
<dbReference type="PANTHER" id="PTHR12606">
    <property type="entry name" value="SENTRIN/SUMO-SPECIFIC PROTEASE"/>
    <property type="match status" value="1"/>
</dbReference>
<dbReference type="Gene3D" id="3.40.395.10">
    <property type="entry name" value="Adenoviral Proteinase, Chain A"/>
    <property type="match status" value="2"/>
</dbReference>
<dbReference type="InterPro" id="IPR003653">
    <property type="entry name" value="Peptidase_C48_C"/>
</dbReference>
<dbReference type="ExpressionAtlas" id="A0A1D6J7F3">
    <property type="expression patterns" value="baseline and differential"/>
</dbReference>
<keyword evidence="2" id="KW-0645">Protease</keyword>
<evidence type="ECO:0000259" key="5">
    <source>
        <dbReference type="PROSITE" id="PS50600"/>
    </source>
</evidence>
<reference evidence="6" key="1">
    <citation type="submission" date="2015-12" db="EMBL/GenBank/DDBJ databases">
        <title>Update maize B73 reference genome by single molecule sequencing technologies.</title>
        <authorList>
            <consortium name="Maize Genome Sequencing Project"/>
            <person name="Ware D."/>
        </authorList>
    </citation>
    <scope>NUCLEOTIDE SEQUENCE</scope>
    <source>
        <tissue evidence="6">Seedling</tissue>
    </source>
</reference>
<dbReference type="GO" id="GO:0008234">
    <property type="term" value="F:cysteine-type peptidase activity"/>
    <property type="evidence" value="ECO:0007669"/>
    <property type="project" value="UniProtKB-KW"/>
</dbReference>
<dbReference type="InterPro" id="IPR038765">
    <property type="entry name" value="Papain-like_cys_pep_sf"/>
</dbReference>
<gene>
    <name evidence="6" type="ORF">ZEAMMB73_Zm00001d025497</name>
</gene>
<evidence type="ECO:0000256" key="2">
    <source>
        <dbReference type="ARBA" id="ARBA00022670"/>
    </source>
</evidence>
<dbReference type="InParanoid" id="A0A1D6J7F3"/>
<protein>
    <recommendedName>
        <fullName evidence="5">Ubiquitin-like protease family profile domain-containing protein</fullName>
    </recommendedName>
</protein>
<evidence type="ECO:0000256" key="4">
    <source>
        <dbReference type="ARBA" id="ARBA00022807"/>
    </source>
</evidence>
<evidence type="ECO:0000256" key="1">
    <source>
        <dbReference type="ARBA" id="ARBA00005234"/>
    </source>
</evidence>
<dbReference type="FunCoup" id="A0A1D6J7F3">
    <property type="interactions" value="981"/>
</dbReference>
<organism evidence="6">
    <name type="scientific">Zea mays</name>
    <name type="common">Maize</name>
    <dbReference type="NCBI Taxonomy" id="4577"/>
    <lineage>
        <taxon>Eukaryota</taxon>
        <taxon>Viridiplantae</taxon>
        <taxon>Streptophyta</taxon>
        <taxon>Embryophyta</taxon>
        <taxon>Tracheophyta</taxon>
        <taxon>Spermatophyta</taxon>
        <taxon>Magnoliopsida</taxon>
        <taxon>Liliopsida</taxon>
        <taxon>Poales</taxon>
        <taxon>Poaceae</taxon>
        <taxon>PACMAD clade</taxon>
        <taxon>Panicoideae</taxon>
        <taxon>Andropogonodae</taxon>
        <taxon>Andropogoneae</taxon>
        <taxon>Tripsacinae</taxon>
        <taxon>Zea</taxon>
    </lineage>
</organism>
<comment type="similarity">
    <text evidence="1">Belongs to the peptidase C48 family.</text>
</comment>
<dbReference type="SUPFAM" id="SSF54001">
    <property type="entry name" value="Cysteine proteinases"/>
    <property type="match status" value="2"/>
</dbReference>
<dbReference type="PROSITE" id="PS50600">
    <property type="entry name" value="ULP_PROTEASE"/>
    <property type="match status" value="1"/>
</dbReference>
<sequence>MFDTFNLMGTDQITMDIVVEEGNTDVGNTVEPSYEVVARSGCSAQLSTNDTNEHELDIESEDSKVSVGNAAKQSHDVVGVGIDCIFNHVKVSTEADLGTQPDVIHLTSLDVPNESSQISSEQNKQDALDTLIRISQHKKPKKLNVARVVSEDYKCTPEDVQLIEYIKTLPGKQVVVDIDSAWLNRNDMECLFHGDIQVSGEALSAYIHCIRDEEHLLHREGGKVFLENTFISSLLKRDGDPKMLLNCKEDTIEKRVDDYLQSDMVFIPMNIENFHWYLAVLNAKKNEVHVLDSMGQQITDRRDLYTTLKGIERQIKLAAEHKELYQGKWSNLDVASWPVIEKITTQMQTDGVSCGLWMINYMEYWTGSSLSDNVTQDDITMFRFKLPAILWDSRLNTKKGHQNLDHNVDEDGESSSDVQIIDTPCELSKSSNTSHQIEPYISPYVLPAKVTSTNTQELMFVLCTYIMGIDNAKYLKKHWIQSTKPYPISLSLQKLKDILDVNKPMDTDCFNMAVRMIACNDALFLLEDKYHYMDLQFCSITKFGRDPRLRAKPDINMLAKLLECWPDMEYDVSDCKQILLPFSFMGHFTLYVLNMDTRSIYIMDSMPIPSWFKGDHPSMHYIHNIHYIANNMNAAMELANPTWKDDIYMWRRIVPTWVPRTLNWDLSGFLVINFMHDWNGIRLPCICTNGNDLRTKFLVELLKYKDNESKDNIPEEIQEIIRHIR</sequence>
<proteinExistence type="inferred from homology"/>
<dbReference type="SMR" id="A0A1D6J7F3"/>
<dbReference type="AlphaFoldDB" id="A0A1D6J7F3"/>
<keyword evidence="4" id="KW-0788">Thiol protease</keyword>
<keyword evidence="3" id="KW-0378">Hydrolase</keyword>
<name>A0A1D6J7F3_MAIZE</name>
<dbReference type="PANTHER" id="PTHR12606:SF150">
    <property type="entry name" value="UBIQUITIN-LIKE PROTEASE FAMILY PROFILE DOMAIN-CONTAINING PROTEIN"/>
    <property type="match status" value="1"/>
</dbReference>
<dbReference type="EMBL" id="CM000786">
    <property type="protein sequence ID" value="AQK43851.1"/>
    <property type="molecule type" value="Genomic_DNA"/>
</dbReference>
<evidence type="ECO:0000256" key="3">
    <source>
        <dbReference type="ARBA" id="ARBA00022801"/>
    </source>
</evidence>